<evidence type="ECO:0000256" key="5">
    <source>
        <dbReference type="ARBA" id="ARBA00022989"/>
    </source>
</evidence>
<dbReference type="Pfam" id="PF03009">
    <property type="entry name" value="GDPD"/>
    <property type="match status" value="1"/>
</dbReference>
<comment type="similarity">
    <text evidence="2">Belongs to the glycerophosphoryl diester phosphodiesterase family.</text>
</comment>
<dbReference type="PROSITE" id="PS51704">
    <property type="entry name" value="GP_PDE"/>
    <property type="match status" value="1"/>
</dbReference>
<proteinExistence type="inferred from homology"/>
<evidence type="ECO:0000256" key="2">
    <source>
        <dbReference type="ARBA" id="ARBA00007277"/>
    </source>
</evidence>
<evidence type="ECO:0000256" key="3">
    <source>
        <dbReference type="ARBA" id="ARBA00022692"/>
    </source>
</evidence>
<dbReference type="GO" id="GO:0008889">
    <property type="term" value="F:glycerophosphodiester phosphodiesterase activity"/>
    <property type="evidence" value="ECO:0007669"/>
    <property type="project" value="TreeGrafter"/>
</dbReference>
<feature type="transmembrane region" description="Helical" evidence="8">
    <location>
        <begin position="145"/>
        <end position="170"/>
    </location>
</feature>
<dbReference type="Pfam" id="PF13653">
    <property type="entry name" value="GDPD_2"/>
    <property type="match status" value="1"/>
</dbReference>
<comment type="subcellular location">
    <subcellularLocation>
        <location evidence="1">Membrane</location>
        <topology evidence="1">Multi-pass membrane protein</topology>
    </subcellularLocation>
</comment>
<feature type="domain" description="GP-PDE" evidence="9">
    <location>
        <begin position="216"/>
        <end position="468"/>
    </location>
</feature>
<sequence>MTQKDGFCRVCSRGFYSCYWKKPSENRKKCSCCWFLFVSLVAALSLCWIYICLAAYNNRDGFNWKMFTKLKVWVNWFIVAFIISGVLTSYCVLLLLFALVQLALREKLDLHWLHKVILFLCMAIFISGVATFTSCWKKELPTLPLLFQAMAPFLQFGAVGALTLLSWIIFQAFNTARKGSKLLIALFLVVSTVILLCPLFIKSPCLIAVEELPEKPKLIGHRGAPMSAPENTMMSFNKSVECGVLAFETDVQISKDKAAFLMHDHEPGFLERTTNVKTKFPHTTFNKSSDVTQDILQSLNAGEWFLKMNPHQTVSQLSAEDKITARNQTIPSLRQLLQLAQQHKISVIFDLYSFGENDSYITLETILDFGIDQSLIYWLPPQRREYIKRRAPGFIQVYSHESELINDTGRFLNVNYNILSMDKIRELRRQNVSVNLWVVNERWLFSLLWCAGASSVTTNSCHLLKDMEHPDWVMAPSTYRAIWITLDVVSVLIMMCLYVIQLKRCNSSSRHETRGRKEHIPFLHRKV</sequence>
<protein>
    <submittedName>
        <fullName evidence="10">Glycerophosphodiester phosphodiesterase domain containing 2</fullName>
    </submittedName>
</protein>
<evidence type="ECO:0000256" key="4">
    <source>
        <dbReference type="ARBA" id="ARBA00022801"/>
    </source>
</evidence>
<reference evidence="10" key="1">
    <citation type="submission" date="2016-05" db="EMBL/GenBank/DDBJ databases">
        <authorList>
            <person name="Lavstsen T."/>
            <person name="Jespersen J.S."/>
        </authorList>
    </citation>
    <scope>NUCLEOTIDE SEQUENCE</scope>
    <source>
        <tissue evidence="10">Brain</tissue>
    </source>
</reference>
<dbReference type="InterPro" id="IPR017946">
    <property type="entry name" value="PLC-like_Pdiesterase_TIM-brl"/>
</dbReference>
<dbReference type="EMBL" id="HADX01010676">
    <property type="protein sequence ID" value="SBP32908.1"/>
    <property type="molecule type" value="Transcribed_RNA"/>
</dbReference>
<name>A0A1A7YRR0_9TELE</name>
<evidence type="ECO:0000256" key="8">
    <source>
        <dbReference type="SAM" id="Phobius"/>
    </source>
</evidence>
<dbReference type="InterPro" id="IPR030395">
    <property type="entry name" value="GP_PDE_dom"/>
</dbReference>
<keyword evidence="4" id="KW-0378">Hydrolase</keyword>
<dbReference type="SUPFAM" id="SSF51695">
    <property type="entry name" value="PLC-like phosphodiesterases"/>
    <property type="match status" value="1"/>
</dbReference>
<dbReference type="GO" id="GO:0005886">
    <property type="term" value="C:plasma membrane"/>
    <property type="evidence" value="ECO:0007669"/>
    <property type="project" value="TreeGrafter"/>
</dbReference>
<organism evidence="10">
    <name type="scientific">Iconisemion striatum</name>
    <dbReference type="NCBI Taxonomy" id="60296"/>
    <lineage>
        <taxon>Eukaryota</taxon>
        <taxon>Metazoa</taxon>
        <taxon>Chordata</taxon>
        <taxon>Craniata</taxon>
        <taxon>Vertebrata</taxon>
        <taxon>Euteleostomi</taxon>
        <taxon>Actinopterygii</taxon>
        <taxon>Neopterygii</taxon>
        <taxon>Teleostei</taxon>
        <taxon>Neoteleostei</taxon>
        <taxon>Acanthomorphata</taxon>
        <taxon>Ovalentaria</taxon>
        <taxon>Atherinomorphae</taxon>
        <taxon>Cyprinodontiformes</taxon>
        <taxon>Nothobranchiidae</taxon>
        <taxon>Iconisemion</taxon>
    </lineage>
</organism>
<evidence type="ECO:0000259" key="9">
    <source>
        <dbReference type="PROSITE" id="PS51704"/>
    </source>
</evidence>
<feature type="transmembrane region" description="Helical" evidence="8">
    <location>
        <begin position="112"/>
        <end position="133"/>
    </location>
</feature>
<keyword evidence="3 8" id="KW-0812">Transmembrane</keyword>
<feature type="transmembrane region" description="Helical" evidence="8">
    <location>
        <begin position="32"/>
        <end position="56"/>
    </location>
</feature>
<dbReference type="GO" id="GO:0006629">
    <property type="term" value="P:lipid metabolic process"/>
    <property type="evidence" value="ECO:0007669"/>
    <property type="project" value="InterPro"/>
</dbReference>
<evidence type="ECO:0000256" key="7">
    <source>
        <dbReference type="ARBA" id="ARBA00023180"/>
    </source>
</evidence>
<dbReference type="AlphaFoldDB" id="A0A1A7YRR0"/>
<keyword evidence="5 8" id="KW-1133">Transmembrane helix</keyword>
<feature type="transmembrane region" description="Helical" evidence="8">
    <location>
        <begin position="76"/>
        <end position="100"/>
    </location>
</feature>
<accession>A0A1A7YRR0</accession>
<evidence type="ECO:0000256" key="1">
    <source>
        <dbReference type="ARBA" id="ARBA00004141"/>
    </source>
</evidence>
<dbReference type="PANTHER" id="PTHR23344:SF1">
    <property type="entry name" value="GLYCEROPHOSPHOINOSITOL INOSITOLPHOSPHODIESTERASE GDPD2"/>
    <property type="match status" value="1"/>
</dbReference>
<dbReference type="PANTHER" id="PTHR23344">
    <property type="entry name" value="GLYCEROPHOSPHORYL DIESTER PHOSPHODIESTERASE"/>
    <property type="match status" value="1"/>
</dbReference>
<gene>
    <name evidence="10" type="primary">GDPD2</name>
</gene>
<evidence type="ECO:0000313" key="10">
    <source>
        <dbReference type="EMBL" id="SBP32908.1"/>
    </source>
</evidence>
<dbReference type="Gene3D" id="3.20.20.190">
    <property type="entry name" value="Phosphatidylinositol (PI) phosphodiesterase"/>
    <property type="match status" value="1"/>
</dbReference>
<keyword evidence="7" id="KW-0325">Glycoprotein</keyword>
<feature type="transmembrane region" description="Helical" evidence="8">
    <location>
        <begin position="481"/>
        <end position="500"/>
    </location>
</feature>
<keyword evidence="6 8" id="KW-0472">Membrane</keyword>
<feature type="transmembrane region" description="Helical" evidence="8">
    <location>
        <begin position="182"/>
        <end position="201"/>
    </location>
</feature>
<evidence type="ECO:0000256" key="6">
    <source>
        <dbReference type="ARBA" id="ARBA00023136"/>
    </source>
</evidence>
<dbReference type="EMBL" id="HADW01009852">
    <property type="protein sequence ID" value="SBP11252.1"/>
    <property type="molecule type" value="Transcribed_RNA"/>
</dbReference>
<reference evidence="10" key="2">
    <citation type="submission" date="2016-06" db="EMBL/GenBank/DDBJ databases">
        <title>The genome of a short-lived fish provides insights into sex chromosome evolution and the genetic control of aging.</title>
        <authorList>
            <person name="Reichwald K."/>
            <person name="Felder M."/>
            <person name="Petzold A."/>
            <person name="Koch P."/>
            <person name="Groth M."/>
            <person name="Platzer M."/>
        </authorList>
    </citation>
    <scope>NUCLEOTIDE SEQUENCE</scope>
    <source>
        <tissue evidence="10">Brain</tissue>
    </source>
</reference>